<feature type="transmembrane region" description="Helical" evidence="1">
    <location>
        <begin position="63"/>
        <end position="83"/>
    </location>
</feature>
<evidence type="ECO:0000313" key="2">
    <source>
        <dbReference type="EMBL" id="ABK78546.1"/>
    </source>
</evidence>
<gene>
    <name evidence="2" type="ordered locus">CENSYa_1938</name>
</gene>
<evidence type="ECO:0000313" key="3">
    <source>
        <dbReference type="Proteomes" id="UP000000758"/>
    </source>
</evidence>
<organism evidence="2 3">
    <name type="scientific">Cenarchaeum symbiosum (strain A)</name>
    <dbReference type="NCBI Taxonomy" id="414004"/>
    <lineage>
        <taxon>Archaea</taxon>
        <taxon>Nitrososphaerota</taxon>
        <taxon>Candidatus Cenarchaeales</taxon>
        <taxon>Candidatus Cenarchaeaceae</taxon>
        <taxon>Candidatus Cenarchaeum</taxon>
    </lineage>
</organism>
<evidence type="ECO:0000256" key="1">
    <source>
        <dbReference type="SAM" id="Phobius"/>
    </source>
</evidence>
<dbReference type="EnsemblBacteria" id="ABK78546">
    <property type="protein sequence ID" value="ABK78546"/>
    <property type="gene ID" value="CENSYa_1938"/>
</dbReference>
<reference evidence="2 3" key="1">
    <citation type="journal article" date="2006" name="Proc. Natl. Acad. Sci. U.S.A.">
        <title>Genomic analysis of the uncultivated marine crenarchaeote Cenarchaeum symbiosum.</title>
        <authorList>
            <person name="Hallam S.J."/>
            <person name="Konstantinidis K.T."/>
            <person name="Putnam N."/>
            <person name="Schleper C."/>
            <person name="Watanabe Y."/>
            <person name="Sugahara J."/>
            <person name="Preston C."/>
            <person name="de la Torre J."/>
            <person name="Richardson P.M."/>
            <person name="DeLong E.F."/>
        </authorList>
    </citation>
    <scope>NUCLEOTIDE SEQUENCE [LARGE SCALE GENOMIC DNA]</scope>
    <source>
        <strain evidence="3">A</strain>
    </source>
</reference>
<dbReference type="Proteomes" id="UP000000758">
    <property type="component" value="Chromosome"/>
</dbReference>
<protein>
    <submittedName>
        <fullName evidence="2">Uncharacterized protein</fullName>
    </submittedName>
</protein>
<accession>A0RYX9</accession>
<keyword evidence="1" id="KW-0812">Transmembrane</keyword>
<keyword evidence="3" id="KW-1185">Reference proteome</keyword>
<name>A0RYX9_CENSY</name>
<keyword evidence="1" id="KW-1133">Transmembrane helix</keyword>
<dbReference type="HOGENOM" id="CLU_075233_0_0_2"/>
<proteinExistence type="predicted"/>
<dbReference type="KEGG" id="csy:CENSYa_1938"/>
<sequence length="271" mass="28357">MRNSWPPMLARRASVNNGRLPECGLLLFSGAGVSVPAGRREGARPDFKKGYKMIYRRQGMNRAASGTVFGSAMALAAVLALALTPSGSTGDDQGLAFYGMVEAVHRDAGGSMISSNVVHNRVVDSGEEHIIDLIFKTGNSYPADNERLNTICITDTDQSAVTETLLSGQVSPSPAFIAGGIFETCIEVSVVNDTDDSIAVMGPEEFVGGTHAAAGSTVRVVAICHNAGDSLDTCENAGALLFSAIPLTDTVLNDGETLDITYTFDASSETT</sequence>
<keyword evidence="1" id="KW-0472">Membrane</keyword>
<dbReference type="AlphaFoldDB" id="A0RYX9"/>
<dbReference type="EMBL" id="DP000238">
    <property type="protein sequence ID" value="ABK78546.1"/>
    <property type="molecule type" value="Genomic_DNA"/>
</dbReference>